<reference evidence="3 4" key="1">
    <citation type="journal article" date="2016" name="G3 (Bethesda)">
        <title>First Draft Assembly and Annotation of the Genome of a California Endemic Oak Quercus lobata Nee (Fagaceae).</title>
        <authorList>
            <person name="Sork V.L."/>
            <person name="Fitz-Gibbon S.T."/>
            <person name="Puiu D."/>
            <person name="Crepeau M."/>
            <person name="Gugger P.F."/>
            <person name="Sherman R."/>
            <person name="Stevens K."/>
            <person name="Langley C.H."/>
            <person name="Pellegrini M."/>
            <person name="Salzberg S.L."/>
        </authorList>
    </citation>
    <scope>NUCLEOTIDE SEQUENCE [LARGE SCALE GENOMIC DNA]</scope>
    <source>
        <strain evidence="3 4">cv. SW786</strain>
    </source>
</reference>
<dbReference type="AlphaFoldDB" id="A0A7N2MPP0"/>
<dbReference type="EnsemblPlants" id="QL10p016725:mrna">
    <property type="protein sequence ID" value="QL10p016725:mrna:CDS:3"/>
    <property type="gene ID" value="QL10p016725"/>
</dbReference>
<dbReference type="GO" id="GO:0003723">
    <property type="term" value="F:RNA binding"/>
    <property type="evidence" value="ECO:0007669"/>
    <property type="project" value="InterPro"/>
</dbReference>
<dbReference type="InParanoid" id="A0A7N2MPP0"/>
<dbReference type="PROSITE" id="PS51375">
    <property type="entry name" value="PPR"/>
    <property type="match status" value="7"/>
</dbReference>
<evidence type="ECO:0008006" key="5">
    <source>
        <dbReference type="Google" id="ProtNLM"/>
    </source>
</evidence>
<feature type="repeat" description="PPR" evidence="2">
    <location>
        <begin position="112"/>
        <end position="146"/>
    </location>
</feature>
<feature type="repeat" description="PPR" evidence="2">
    <location>
        <begin position="715"/>
        <end position="749"/>
    </location>
</feature>
<dbReference type="FunFam" id="1.25.40.10:FF:000344">
    <property type="entry name" value="Pentatricopeptide repeat-containing protein"/>
    <property type="match status" value="1"/>
</dbReference>
<dbReference type="FunFam" id="1.25.40.10:FF:001093">
    <property type="entry name" value="Pentatricopeptide repeat-containing protein At2g34400"/>
    <property type="match status" value="1"/>
</dbReference>
<dbReference type="GeneID" id="115962425"/>
<dbReference type="InterPro" id="IPR046960">
    <property type="entry name" value="PPR_At4g14850-like_plant"/>
</dbReference>
<feature type="repeat" description="PPR" evidence="2">
    <location>
        <begin position="415"/>
        <end position="449"/>
    </location>
</feature>
<dbReference type="OrthoDB" id="1915063at2759"/>
<organism evidence="3 4">
    <name type="scientific">Quercus lobata</name>
    <name type="common">Valley oak</name>
    <dbReference type="NCBI Taxonomy" id="97700"/>
    <lineage>
        <taxon>Eukaryota</taxon>
        <taxon>Viridiplantae</taxon>
        <taxon>Streptophyta</taxon>
        <taxon>Embryophyta</taxon>
        <taxon>Tracheophyta</taxon>
        <taxon>Spermatophyta</taxon>
        <taxon>Magnoliopsida</taxon>
        <taxon>eudicotyledons</taxon>
        <taxon>Gunneridae</taxon>
        <taxon>Pentapetalae</taxon>
        <taxon>rosids</taxon>
        <taxon>fabids</taxon>
        <taxon>Fagales</taxon>
        <taxon>Fagaceae</taxon>
        <taxon>Quercus</taxon>
    </lineage>
</organism>
<dbReference type="Pfam" id="PF20431">
    <property type="entry name" value="E_motif"/>
    <property type="match status" value="1"/>
</dbReference>
<evidence type="ECO:0000256" key="1">
    <source>
        <dbReference type="ARBA" id="ARBA00022737"/>
    </source>
</evidence>
<dbReference type="PANTHER" id="PTHR47926">
    <property type="entry name" value="PENTATRICOPEPTIDE REPEAT-CONTAINING PROTEIN"/>
    <property type="match status" value="1"/>
</dbReference>
<dbReference type="FunFam" id="1.25.40.10:FF:000073">
    <property type="entry name" value="Pentatricopeptide repeat-containing protein chloroplastic"/>
    <property type="match status" value="2"/>
</dbReference>
<dbReference type="RefSeq" id="XP_030937122.1">
    <property type="nucleotide sequence ID" value="XM_031081262.1"/>
</dbReference>
<proteinExistence type="predicted"/>
<reference evidence="3" key="2">
    <citation type="submission" date="2021-01" db="UniProtKB">
        <authorList>
            <consortium name="EnsemblPlants"/>
        </authorList>
    </citation>
    <scope>IDENTIFICATION</scope>
</reference>
<dbReference type="Gene3D" id="1.25.40.10">
    <property type="entry name" value="Tetratricopeptide repeat domain"/>
    <property type="match status" value="8"/>
</dbReference>
<dbReference type="EMBL" id="LRBV02000010">
    <property type="status" value="NOT_ANNOTATED_CDS"/>
    <property type="molecule type" value="Genomic_DNA"/>
</dbReference>
<dbReference type="Proteomes" id="UP000594261">
    <property type="component" value="Chromosome 10"/>
</dbReference>
<dbReference type="SUPFAM" id="SSF48452">
    <property type="entry name" value="TPR-like"/>
    <property type="match status" value="1"/>
</dbReference>
<dbReference type="FunCoup" id="A0A7N2MPP0">
    <property type="interactions" value="423"/>
</dbReference>
<dbReference type="Pfam" id="PF01535">
    <property type="entry name" value="PPR"/>
    <property type="match status" value="4"/>
</dbReference>
<dbReference type="KEGG" id="qlo:115962425"/>
<evidence type="ECO:0000256" key="2">
    <source>
        <dbReference type="PROSITE-ProRule" id="PRU00708"/>
    </source>
</evidence>
<dbReference type="OMA" id="AWTTIID"/>
<dbReference type="InterPro" id="IPR046848">
    <property type="entry name" value="E_motif"/>
</dbReference>
<dbReference type="GO" id="GO:0005739">
    <property type="term" value="C:mitochondrion"/>
    <property type="evidence" value="ECO:0007669"/>
    <property type="project" value="EnsemblPlants"/>
</dbReference>
<keyword evidence="1" id="KW-0677">Repeat</keyword>
<dbReference type="PANTHER" id="PTHR47926:SF496">
    <property type="entry name" value="PENTACOTRIPEPTIDE-REPEAT REGION OF PRORP DOMAIN-CONTAINING PROTEIN"/>
    <property type="match status" value="1"/>
</dbReference>
<dbReference type="Gramene" id="QL10p016725:mrna">
    <property type="protein sequence ID" value="QL10p016725:mrna:CDS:3"/>
    <property type="gene ID" value="QL10p016725"/>
</dbReference>
<gene>
    <name evidence="3" type="primary">LOC115962425</name>
</gene>
<keyword evidence="4" id="KW-1185">Reference proteome</keyword>
<evidence type="ECO:0000313" key="4">
    <source>
        <dbReference type="Proteomes" id="UP000594261"/>
    </source>
</evidence>
<feature type="repeat" description="PPR" evidence="2">
    <location>
        <begin position="213"/>
        <end position="247"/>
    </location>
</feature>
<protein>
    <recommendedName>
        <fullName evidence="5">Pentatricopeptide repeat-containing protein</fullName>
    </recommendedName>
</protein>
<feature type="repeat" description="PPR" evidence="2">
    <location>
        <begin position="513"/>
        <end position="547"/>
    </location>
</feature>
<feature type="repeat" description="PPR" evidence="2">
    <location>
        <begin position="614"/>
        <end position="648"/>
    </location>
</feature>
<dbReference type="InterPro" id="IPR002885">
    <property type="entry name" value="PPR_rpt"/>
</dbReference>
<dbReference type="GO" id="GO:0009507">
    <property type="term" value="C:chloroplast"/>
    <property type="evidence" value="ECO:0007669"/>
    <property type="project" value="EnsemblPlants"/>
</dbReference>
<dbReference type="NCBIfam" id="TIGR00756">
    <property type="entry name" value="PPR"/>
    <property type="match status" value="6"/>
</dbReference>
<sequence>MNTLLNQNFHTKIPLLASKLISSLAVFEKSPTFLAKHEQNLTTPFDPFQFFNENRNSTQCTIRNTKVIHTHLLKSAALQSNIFAANSLLHWYCKSAAMVDALKLFDTLPQPNVFSWNIVILGYNQNDLFEDSWRIFCRMHSLGFELNEITCGIVLSACTALQAPMLGTHVYSLSMKNGFFSNGYIRAGMIDLFAKHCNFKDALRVFHDVSCENVVCWNAIISGAVRNGENSVALGLFRQMCCGPFQPNSFTFSSILTACAALEELDIGKGVQGWVIKCGAGDVFVGTAIVDLYAKCGEMEEAVKEFSQMPSRNVVSWTTVISGFVQKDDSTSALKFFKYMRELEVEINKYTVTSVLTACAKRAMIEEAIQIHSWILKTGYYLDAAVGAALINMYSKIGALYLSELVFKEVGNIKNLGTCAAMISAFTQNQNFRGAIEMFQRMLQESVRPDKFCTSSLLSIIGCLYLGRQIHCYTLKTSLVSDVSVGCSLFTMYSKCGSLEQSYKVFEQILEKDNVSWASMIAGFAEHGCSDQAIQLFREMLLEEIIPDQMTLTATLTACSALCSIRKGKELHGYALRFGVGKDIVVGGALVGMYSKCGSLELASRVFDMLPEKDQVVWSSLVSGYAQNGYIEKALMLFCDMLMADFTIDCFTVSSVLGAVALLNRSGIGTQLHAYITKLGLDSDVSVGSSLMTMYSKSGSLGDCRKAFDHIENPDLIGWTTMIVSYAQHGKGAEALSVYELMRKEGIKPDSVTFVGVLSACSHNGLVEEAYIHLNSMAKDYGIEPGYRHYACMVDLLGRSGRLKEAEQFINNMPVKPDALVWGTLLAACKVHGDIELGKLAAKKVMELEPCDAGVYVSLSNICADMGQWEDVLKIRSLMKGTGVTKEPGWSFV</sequence>
<name>A0A7N2MPP0_QUELO</name>
<evidence type="ECO:0000313" key="3">
    <source>
        <dbReference type="EnsemblPlants" id="QL10p016725:mrna:CDS:3"/>
    </source>
</evidence>
<dbReference type="GO" id="GO:0080156">
    <property type="term" value="P:mitochondrial mRNA modification"/>
    <property type="evidence" value="ECO:0007669"/>
    <property type="project" value="EnsemblPlants"/>
</dbReference>
<feature type="repeat" description="PPR" evidence="2">
    <location>
        <begin position="313"/>
        <end position="347"/>
    </location>
</feature>
<dbReference type="Pfam" id="PF13041">
    <property type="entry name" value="PPR_2"/>
    <property type="match status" value="4"/>
</dbReference>
<accession>A0A7N2MPP0</accession>
<dbReference type="InterPro" id="IPR011990">
    <property type="entry name" value="TPR-like_helical_dom_sf"/>
</dbReference>